<sequence>TLRQVVNRVRTGFIIDEDGYIVTNYHIIEGATVVGIYTSSDGPYDIQLIGVDSIMDVALLKIEENFQKLSLGNSDNVDIGEKVIAIGNPYGLQFSATVGSVSQIHREGPNGLEIYLQIDAAINPGNSGGPVIDKNGKVIGMVNFKVKGAEGLGFALESNFIREAINDIYQQVSGEDLV</sequence>
<dbReference type="GO" id="GO:0004252">
    <property type="term" value="F:serine-type endopeptidase activity"/>
    <property type="evidence" value="ECO:0007669"/>
    <property type="project" value="InterPro"/>
</dbReference>
<dbReference type="InterPro" id="IPR001940">
    <property type="entry name" value="Peptidase_S1C"/>
</dbReference>
<dbReference type="InterPro" id="IPR051201">
    <property type="entry name" value="Chloro_Bact_Ser_Proteases"/>
</dbReference>
<dbReference type="Pfam" id="PF13365">
    <property type="entry name" value="Trypsin_2"/>
    <property type="match status" value="1"/>
</dbReference>
<evidence type="ECO:0000313" key="3">
    <source>
        <dbReference type="EMBL" id="GAH75283.1"/>
    </source>
</evidence>
<comment type="caution">
    <text evidence="3">The sequence shown here is derived from an EMBL/GenBank/DDBJ whole genome shotgun (WGS) entry which is preliminary data.</text>
</comment>
<feature type="non-terminal residue" evidence="3">
    <location>
        <position position="1"/>
    </location>
</feature>
<protein>
    <recommendedName>
        <fullName evidence="4">Trypsin-like serine protease</fullName>
    </recommendedName>
</protein>
<reference evidence="3" key="1">
    <citation type="journal article" date="2014" name="Front. Microbiol.">
        <title>High frequency of phylogenetically diverse reductive dehalogenase-homologous genes in deep subseafloor sedimentary metagenomes.</title>
        <authorList>
            <person name="Kawai M."/>
            <person name="Futagami T."/>
            <person name="Toyoda A."/>
            <person name="Takaki Y."/>
            <person name="Nishi S."/>
            <person name="Hori S."/>
            <person name="Arai W."/>
            <person name="Tsubouchi T."/>
            <person name="Morono Y."/>
            <person name="Uchiyama I."/>
            <person name="Ito T."/>
            <person name="Fujiyama A."/>
            <person name="Inagaki F."/>
            <person name="Takami H."/>
        </authorList>
    </citation>
    <scope>NUCLEOTIDE SEQUENCE</scope>
    <source>
        <strain evidence="3">Expedition CK06-06</strain>
    </source>
</reference>
<evidence type="ECO:0000256" key="1">
    <source>
        <dbReference type="ARBA" id="ARBA00022670"/>
    </source>
</evidence>
<dbReference type="GO" id="GO:0006508">
    <property type="term" value="P:proteolysis"/>
    <property type="evidence" value="ECO:0007669"/>
    <property type="project" value="UniProtKB-KW"/>
</dbReference>
<dbReference type="PRINTS" id="PR00834">
    <property type="entry name" value="PROTEASES2C"/>
</dbReference>
<dbReference type="PANTHER" id="PTHR43343">
    <property type="entry name" value="PEPTIDASE S12"/>
    <property type="match status" value="1"/>
</dbReference>
<organism evidence="3">
    <name type="scientific">marine sediment metagenome</name>
    <dbReference type="NCBI Taxonomy" id="412755"/>
    <lineage>
        <taxon>unclassified sequences</taxon>
        <taxon>metagenomes</taxon>
        <taxon>ecological metagenomes</taxon>
    </lineage>
</organism>
<gene>
    <name evidence="3" type="ORF">S03H2_46059</name>
</gene>
<dbReference type="EMBL" id="BARU01028890">
    <property type="protein sequence ID" value="GAH75283.1"/>
    <property type="molecule type" value="Genomic_DNA"/>
</dbReference>
<keyword evidence="1" id="KW-0645">Protease</keyword>
<dbReference type="SUPFAM" id="SSF50494">
    <property type="entry name" value="Trypsin-like serine proteases"/>
    <property type="match status" value="1"/>
</dbReference>
<dbReference type="InterPro" id="IPR009003">
    <property type="entry name" value="Peptidase_S1_PA"/>
</dbReference>
<name>X1JZK6_9ZZZZ</name>
<evidence type="ECO:0008006" key="4">
    <source>
        <dbReference type="Google" id="ProtNLM"/>
    </source>
</evidence>
<evidence type="ECO:0000256" key="2">
    <source>
        <dbReference type="ARBA" id="ARBA00022801"/>
    </source>
</evidence>
<dbReference type="Gene3D" id="2.40.10.120">
    <property type="match status" value="1"/>
</dbReference>
<dbReference type="AlphaFoldDB" id="X1JZK6"/>
<keyword evidence="2" id="KW-0378">Hydrolase</keyword>
<accession>X1JZK6</accession>
<proteinExistence type="predicted"/>
<dbReference type="PANTHER" id="PTHR43343:SF3">
    <property type="entry name" value="PROTEASE DO-LIKE 8, CHLOROPLASTIC"/>
    <property type="match status" value="1"/>
</dbReference>